<evidence type="ECO:0000313" key="2">
    <source>
        <dbReference type="EMBL" id="GAA0176146.1"/>
    </source>
</evidence>
<name>A0AAV3RLD0_LITER</name>
<reference evidence="2 3" key="1">
    <citation type="submission" date="2024-01" db="EMBL/GenBank/DDBJ databases">
        <title>The complete chloroplast genome sequence of Lithospermum erythrorhizon: insights into the phylogenetic relationship among Boraginaceae species and the maternal lineages of purple gromwells.</title>
        <authorList>
            <person name="Okada T."/>
            <person name="Watanabe K."/>
        </authorList>
    </citation>
    <scope>NUCLEOTIDE SEQUENCE [LARGE SCALE GENOMIC DNA]</scope>
</reference>
<gene>
    <name evidence="2" type="ORF">LIER_29192</name>
</gene>
<proteinExistence type="predicted"/>
<dbReference type="EMBL" id="BAABME010009971">
    <property type="protein sequence ID" value="GAA0176146.1"/>
    <property type="molecule type" value="Genomic_DNA"/>
</dbReference>
<dbReference type="InterPro" id="IPR002487">
    <property type="entry name" value="TF_Kbox"/>
</dbReference>
<protein>
    <recommendedName>
        <fullName evidence="1">K-box domain-containing protein</fullName>
    </recommendedName>
</protein>
<evidence type="ECO:0000313" key="3">
    <source>
        <dbReference type="Proteomes" id="UP001454036"/>
    </source>
</evidence>
<organism evidence="2 3">
    <name type="scientific">Lithospermum erythrorhizon</name>
    <name type="common">Purple gromwell</name>
    <name type="synonym">Lithospermum officinale var. erythrorhizon</name>
    <dbReference type="NCBI Taxonomy" id="34254"/>
    <lineage>
        <taxon>Eukaryota</taxon>
        <taxon>Viridiplantae</taxon>
        <taxon>Streptophyta</taxon>
        <taxon>Embryophyta</taxon>
        <taxon>Tracheophyta</taxon>
        <taxon>Spermatophyta</taxon>
        <taxon>Magnoliopsida</taxon>
        <taxon>eudicotyledons</taxon>
        <taxon>Gunneridae</taxon>
        <taxon>Pentapetalae</taxon>
        <taxon>asterids</taxon>
        <taxon>lamiids</taxon>
        <taxon>Boraginales</taxon>
        <taxon>Boraginaceae</taxon>
        <taxon>Boraginoideae</taxon>
        <taxon>Lithospermeae</taxon>
        <taxon>Lithospermum</taxon>
    </lineage>
</organism>
<comment type="caution">
    <text evidence="2">The sequence shown here is derived from an EMBL/GenBank/DDBJ whole genome shotgun (WGS) entry which is preliminary data.</text>
</comment>
<dbReference type="GO" id="GO:0005634">
    <property type="term" value="C:nucleus"/>
    <property type="evidence" value="ECO:0007669"/>
    <property type="project" value="InterPro"/>
</dbReference>
<dbReference type="AlphaFoldDB" id="A0AAV3RLD0"/>
<dbReference type="GO" id="GO:0003700">
    <property type="term" value="F:DNA-binding transcription factor activity"/>
    <property type="evidence" value="ECO:0007669"/>
    <property type="project" value="InterPro"/>
</dbReference>
<dbReference type="Pfam" id="PF01486">
    <property type="entry name" value="K-box"/>
    <property type="match status" value="1"/>
</dbReference>
<keyword evidence="3" id="KW-1185">Reference proteome</keyword>
<dbReference type="PROSITE" id="PS51297">
    <property type="entry name" value="K_BOX"/>
    <property type="match status" value="1"/>
</dbReference>
<evidence type="ECO:0000259" key="1">
    <source>
        <dbReference type="PROSITE" id="PS51297"/>
    </source>
</evidence>
<sequence length="184" mass="21468">MLNEMARIKSETLSLQLGLQRYKGDDLRSVQLEELNALEHQLQVSVNKVRARKFQLLQQQLENLKKTEKLLSNENQEMYQWLMSSQIERQQMENHNQQAMTELRLQGQPFSSSSSMFDHHQFPFSGEINDEHQQPAAINDDNNMLELDDQPHYYACSSSSFRLQPSQPNLQEPSIFGITHFSIT</sequence>
<accession>A0AAV3RLD0</accession>
<feature type="domain" description="K-box" evidence="1">
    <location>
        <begin position="1"/>
        <end position="93"/>
    </location>
</feature>
<dbReference type="Proteomes" id="UP001454036">
    <property type="component" value="Unassembled WGS sequence"/>
</dbReference>